<feature type="transmembrane region" description="Helical" evidence="13">
    <location>
        <begin position="188"/>
        <end position="205"/>
    </location>
</feature>
<gene>
    <name evidence="15" type="primary">25500139</name>
    <name evidence="14" type="ordered locus">MTR_8g007580</name>
</gene>
<keyword evidence="9" id="KW-0811">Translocation</keyword>
<reference evidence="15" key="3">
    <citation type="submission" date="2015-04" db="UniProtKB">
        <authorList>
            <consortium name="EnsemblPlants"/>
        </authorList>
    </citation>
    <scope>IDENTIFICATION</scope>
    <source>
        <strain evidence="15">cv. Jemalong A17</strain>
    </source>
</reference>
<feature type="transmembrane region" description="Helical" evidence="13">
    <location>
        <begin position="77"/>
        <end position="101"/>
    </location>
</feature>
<keyword evidence="12" id="KW-0539">Nucleus</keyword>
<evidence type="ECO:0000256" key="1">
    <source>
        <dbReference type="ARBA" id="ARBA00004232"/>
    </source>
</evidence>
<keyword evidence="11 13" id="KW-0472">Membrane</keyword>
<dbReference type="Proteomes" id="UP000002051">
    <property type="component" value="Chromosome 8"/>
</dbReference>
<dbReference type="HOGENOM" id="CLU_041358_1_0_1"/>
<comment type="similarity">
    <text evidence="3">Belongs to the NDC1 family.</text>
</comment>
<keyword evidence="6" id="KW-0509">mRNA transport</keyword>
<keyword evidence="16" id="KW-1185">Reference proteome</keyword>
<evidence type="ECO:0000256" key="3">
    <source>
        <dbReference type="ARBA" id="ARBA00005760"/>
    </source>
</evidence>
<evidence type="ECO:0000313" key="15">
    <source>
        <dbReference type="EnsemblPlants" id="KEH17948"/>
    </source>
</evidence>
<dbReference type="GO" id="GO:0070762">
    <property type="term" value="C:nuclear pore transmembrane ring"/>
    <property type="evidence" value="ECO:0000318"/>
    <property type="project" value="GO_Central"/>
</dbReference>
<keyword evidence="10" id="KW-0906">Nuclear pore complex</keyword>
<keyword evidence="4" id="KW-0813">Transport</keyword>
<dbReference type="OrthoDB" id="67850at2759"/>
<protein>
    <submittedName>
        <fullName evidence="14">Nucleoporin protein Ndc1-Nup</fullName>
    </submittedName>
</protein>
<feature type="transmembrane region" description="Helical" evidence="13">
    <location>
        <begin position="149"/>
        <end position="168"/>
    </location>
</feature>
<dbReference type="PANTHER" id="PTHR13269:SF6">
    <property type="entry name" value="NUCLEOPORIN NDC1"/>
    <property type="match status" value="1"/>
</dbReference>
<dbReference type="PANTHER" id="PTHR13269">
    <property type="entry name" value="NUCLEOPORIN NDC1"/>
    <property type="match status" value="1"/>
</dbReference>
<evidence type="ECO:0000256" key="2">
    <source>
        <dbReference type="ARBA" id="ARBA00004567"/>
    </source>
</evidence>
<dbReference type="InterPro" id="IPR019049">
    <property type="entry name" value="Nucleoporin_prot_Ndc1/Nup"/>
</dbReference>
<evidence type="ECO:0000256" key="13">
    <source>
        <dbReference type="SAM" id="Phobius"/>
    </source>
</evidence>
<dbReference type="GO" id="GO:0015031">
    <property type="term" value="P:protein transport"/>
    <property type="evidence" value="ECO:0007669"/>
    <property type="project" value="UniProtKB-KW"/>
</dbReference>
<evidence type="ECO:0000256" key="9">
    <source>
        <dbReference type="ARBA" id="ARBA00023010"/>
    </source>
</evidence>
<dbReference type="GO" id="GO:0030674">
    <property type="term" value="F:protein-macromolecule adaptor activity"/>
    <property type="evidence" value="ECO:0000318"/>
    <property type="project" value="GO_Central"/>
</dbReference>
<reference evidence="14 16" key="2">
    <citation type="journal article" date="2014" name="BMC Genomics">
        <title>An improved genome release (version Mt4.0) for the model legume Medicago truncatula.</title>
        <authorList>
            <person name="Tang H."/>
            <person name="Krishnakumar V."/>
            <person name="Bidwell S."/>
            <person name="Rosen B."/>
            <person name="Chan A."/>
            <person name="Zhou S."/>
            <person name="Gentzbittel L."/>
            <person name="Childs K.L."/>
            <person name="Yandell M."/>
            <person name="Gundlach H."/>
            <person name="Mayer K.F."/>
            <person name="Schwartz D.C."/>
            <person name="Town C.D."/>
        </authorList>
    </citation>
    <scope>GENOME REANNOTATION</scope>
    <source>
        <strain evidence="14">A17</strain>
        <strain evidence="15 16">cv. Jemalong A17</strain>
    </source>
</reference>
<proteinExistence type="inferred from homology"/>
<evidence type="ECO:0000256" key="6">
    <source>
        <dbReference type="ARBA" id="ARBA00022816"/>
    </source>
</evidence>
<feature type="transmembrane region" description="Helical" evidence="13">
    <location>
        <begin position="44"/>
        <end position="65"/>
    </location>
</feature>
<dbReference type="GO" id="GO:0031965">
    <property type="term" value="C:nuclear membrane"/>
    <property type="evidence" value="ECO:0007669"/>
    <property type="project" value="UniProtKB-SubCell"/>
</dbReference>
<dbReference type="Pfam" id="PF09531">
    <property type="entry name" value="Ndc1_Nup"/>
    <property type="match status" value="2"/>
</dbReference>
<evidence type="ECO:0000313" key="14">
    <source>
        <dbReference type="EMBL" id="KEH17948.1"/>
    </source>
</evidence>
<evidence type="ECO:0000313" key="16">
    <source>
        <dbReference type="Proteomes" id="UP000002051"/>
    </source>
</evidence>
<keyword evidence="8 13" id="KW-1133">Transmembrane helix</keyword>
<dbReference type="AlphaFoldDB" id="A0A072TM92"/>
<name>A0A072TM92_MEDTR</name>
<feature type="transmembrane region" description="Helical" evidence="13">
    <location>
        <begin position="16"/>
        <end position="38"/>
    </location>
</feature>
<comment type="subcellular location">
    <subcellularLocation>
        <location evidence="1">Nucleus membrane</location>
        <topology evidence="1">Multi-pass membrane protein</topology>
    </subcellularLocation>
    <subcellularLocation>
        <location evidence="2">Nucleus</location>
        <location evidence="2">Nuclear pore complex</location>
    </subcellularLocation>
</comment>
<dbReference type="GO" id="GO:0051028">
    <property type="term" value="P:mRNA transport"/>
    <property type="evidence" value="ECO:0007669"/>
    <property type="project" value="UniProtKB-KW"/>
</dbReference>
<sequence>MSPKPREVVVRLRNKLFLTFLIWQLIPSTLIFLLYFSIIPNTSFSSFPLFLFSQFIFSVSISLIPSPFGPRKINLSLAFLLFVPIFAFSWSVAALCLFGRVGFRGFLVGAYYGVIYVDNRRWLWVLEFPFIQHHPLLTFKRRIPFAAKYAYKLSIVGFFSSAILSVMIPDPDPFIKCITATREFVAEQIVLFVATFAIFFCWELTHTLHRVLHTKRFVFAPPKGSAAAEKNPSELLLSVLQRSNPTSLLRYHAYLDLCMVSENNVDAWRRAAIFEKTGQTYKLVIAVCLRPLEQLASRLRKDLGNSAGKPTNLSNQLSSPTDVKHIEELDNFQSYAWCSRIVASLTARSCKEDKFGFARLSGSNTAVVSTLISCLLAVENFMGKKTNLQSPNQLGSAVKRENGPVNSKAYAIADVLKTSIYQIVSVFHDEMLSDFKSCFLEKDWISSNIPLFGTRLMLIQKLHLFLAFQAT</sequence>
<evidence type="ECO:0000256" key="10">
    <source>
        <dbReference type="ARBA" id="ARBA00023132"/>
    </source>
</evidence>
<evidence type="ECO:0000256" key="4">
    <source>
        <dbReference type="ARBA" id="ARBA00022448"/>
    </source>
</evidence>
<organism evidence="14 16">
    <name type="scientific">Medicago truncatula</name>
    <name type="common">Barrel medic</name>
    <name type="synonym">Medicago tribuloides</name>
    <dbReference type="NCBI Taxonomy" id="3880"/>
    <lineage>
        <taxon>Eukaryota</taxon>
        <taxon>Viridiplantae</taxon>
        <taxon>Streptophyta</taxon>
        <taxon>Embryophyta</taxon>
        <taxon>Tracheophyta</taxon>
        <taxon>Spermatophyta</taxon>
        <taxon>Magnoliopsida</taxon>
        <taxon>eudicotyledons</taxon>
        <taxon>Gunneridae</taxon>
        <taxon>Pentapetalae</taxon>
        <taxon>rosids</taxon>
        <taxon>fabids</taxon>
        <taxon>Fabales</taxon>
        <taxon>Fabaceae</taxon>
        <taxon>Papilionoideae</taxon>
        <taxon>50 kb inversion clade</taxon>
        <taxon>NPAAA clade</taxon>
        <taxon>Hologalegina</taxon>
        <taxon>IRL clade</taxon>
        <taxon>Trifolieae</taxon>
        <taxon>Medicago</taxon>
    </lineage>
</organism>
<evidence type="ECO:0000256" key="8">
    <source>
        <dbReference type="ARBA" id="ARBA00022989"/>
    </source>
</evidence>
<evidence type="ECO:0000256" key="12">
    <source>
        <dbReference type="ARBA" id="ARBA00023242"/>
    </source>
</evidence>
<dbReference type="STRING" id="3880.A0A072TM92"/>
<keyword evidence="7" id="KW-0653">Protein transport</keyword>
<dbReference type="KEGG" id="mtr:25500139"/>
<reference evidence="14 16" key="1">
    <citation type="journal article" date="2011" name="Nature">
        <title>The Medicago genome provides insight into the evolution of rhizobial symbioses.</title>
        <authorList>
            <person name="Young N.D."/>
            <person name="Debelle F."/>
            <person name="Oldroyd G.E."/>
            <person name="Geurts R."/>
            <person name="Cannon S.B."/>
            <person name="Udvardi M.K."/>
            <person name="Benedito V.A."/>
            <person name="Mayer K.F."/>
            <person name="Gouzy J."/>
            <person name="Schoof H."/>
            <person name="Van de Peer Y."/>
            <person name="Proost S."/>
            <person name="Cook D.R."/>
            <person name="Meyers B.C."/>
            <person name="Spannagl M."/>
            <person name="Cheung F."/>
            <person name="De Mita S."/>
            <person name="Krishnakumar V."/>
            <person name="Gundlach H."/>
            <person name="Zhou S."/>
            <person name="Mudge J."/>
            <person name="Bharti A.K."/>
            <person name="Murray J.D."/>
            <person name="Naoumkina M.A."/>
            <person name="Rosen B."/>
            <person name="Silverstein K.A."/>
            <person name="Tang H."/>
            <person name="Rombauts S."/>
            <person name="Zhao P.X."/>
            <person name="Zhou P."/>
            <person name="Barbe V."/>
            <person name="Bardou P."/>
            <person name="Bechner M."/>
            <person name="Bellec A."/>
            <person name="Berger A."/>
            <person name="Berges H."/>
            <person name="Bidwell S."/>
            <person name="Bisseling T."/>
            <person name="Choisne N."/>
            <person name="Couloux A."/>
            <person name="Denny R."/>
            <person name="Deshpande S."/>
            <person name="Dai X."/>
            <person name="Doyle J.J."/>
            <person name="Dudez A.M."/>
            <person name="Farmer A.D."/>
            <person name="Fouteau S."/>
            <person name="Franken C."/>
            <person name="Gibelin C."/>
            <person name="Gish J."/>
            <person name="Goldstein S."/>
            <person name="Gonzalez A.J."/>
            <person name="Green P.J."/>
            <person name="Hallab A."/>
            <person name="Hartog M."/>
            <person name="Hua A."/>
            <person name="Humphray S.J."/>
            <person name="Jeong D.H."/>
            <person name="Jing Y."/>
            <person name="Jocker A."/>
            <person name="Kenton S.M."/>
            <person name="Kim D.J."/>
            <person name="Klee K."/>
            <person name="Lai H."/>
            <person name="Lang C."/>
            <person name="Lin S."/>
            <person name="Macmil S.L."/>
            <person name="Magdelenat G."/>
            <person name="Matthews L."/>
            <person name="McCorrison J."/>
            <person name="Monaghan E.L."/>
            <person name="Mun J.H."/>
            <person name="Najar F.Z."/>
            <person name="Nicholson C."/>
            <person name="Noirot C."/>
            <person name="O'Bleness M."/>
            <person name="Paule C.R."/>
            <person name="Poulain J."/>
            <person name="Prion F."/>
            <person name="Qin B."/>
            <person name="Qu C."/>
            <person name="Retzel E.F."/>
            <person name="Riddle C."/>
            <person name="Sallet E."/>
            <person name="Samain S."/>
            <person name="Samson N."/>
            <person name="Sanders I."/>
            <person name="Saurat O."/>
            <person name="Scarpelli C."/>
            <person name="Schiex T."/>
            <person name="Segurens B."/>
            <person name="Severin A.J."/>
            <person name="Sherrier D.J."/>
            <person name="Shi R."/>
            <person name="Sims S."/>
            <person name="Singer S.R."/>
            <person name="Sinharoy S."/>
            <person name="Sterck L."/>
            <person name="Viollet A."/>
            <person name="Wang B.B."/>
            <person name="Wang K."/>
            <person name="Wang M."/>
            <person name="Wang X."/>
            <person name="Warfsmann J."/>
            <person name="Weissenbach J."/>
            <person name="White D.D."/>
            <person name="White J.D."/>
            <person name="Wiley G.B."/>
            <person name="Wincker P."/>
            <person name="Xing Y."/>
            <person name="Yang L."/>
            <person name="Yao Z."/>
            <person name="Ying F."/>
            <person name="Zhai J."/>
            <person name="Zhou L."/>
            <person name="Zuber A."/>
            <person name="Denarie J."/>
            <person name="Dixon R.A."/>
            <person name="May G.D."/>
            <person name="Schwartz D.C."/>
            <person name="Rogers J."/>
            <person name="Quetier F."/>
            <person name="Town C.D."/>
            <person name="Roe B.A."/>
        </authorList>
    </citation>
    <scope>NUCLEOTIDE SEQUENCE [LARGE SCALE GENOMIC DNA]</scope>
    <source>
        <strain evidence="14">A17</strain>
        <strain evidence="15 16">cv. Jemalong A17</strain>
    </source>
</reference>
<accession>A0A072TM92</accession>
<dbReference type="EnsemblPlants" id="KEH17948">
    <property type="protein sequence ID" value="KEH17948"/>
    <property type="gene ID" value="MTR_8g007580"/>
</dbReference>
<evidence type="ECO:0000256" key="5">
    <source>
        <dbReference type="ARBA" id="ARBA00022692"/>
    </source>
</evidence>
<keyword evidence="5 13" id="KW-0812">Transmembrane</keyword>
<dbReference type="EMBL" id="CM001224">
    <property type="protein sequence ID" value="KEH17948.1"/>
    <property type="molecule type" value="Genomic_DNA"/>
</dbReference>
<evidence type="ECO:0000256" key="7">
    <source>
        <dbReference type="ARBA" id="ARBA00022927"/>
    </source>
</evidence>
<dbReference type="GO" id="GO:0006999">
    <property type="term" value="P:nuclear pore organization"/>
    <property type="evidence" value="ECO:0000318"/>
    <property type="project" value="GO_Central"/>
</dbReference>
<evidence type="ECO:0000256" key="11">
    <source>
        <dbReference type="ARBA" id="ARBA00023136"/>
    </source>
</evidence>